<reference evidence="1" key="1">
    <citation type="submission" date="2019-08" db="EMBL/GenBank/DDBJ databases">
        <authorList>
            <person name="Kucharzyk K."/>
            <person name="Murdoch R.W."/>
            <person name="Higgins S."/>
            <person name="Loffler F."/>
        </authorList>
    </citation>
    <scope>NUCLEOTIDE SEQUENCE</scope>
</reference>
<protein>
    <submittedName>
        <fullName evidence="1">Uncharacterized protein</fullName>
    </submittedName>
</protein>
<dbReference type="AlphaFoldDB" id="A0A645BK73"/>
<comment type="caution">
    <text evidence="1">The sequence shown here is derived from an EMBL/GenBank/DDBJ whole genome shotgun (WGS) entry which is preliminary data.</text>
</comment>
<name>A0A645BK73_9ZZZZ</name>
<sequence length="270" mass="32212">MLLNMFYIYLNTFLATPYFKSYIKSLARSSEILNKAVKYQEFLNNTFRNEMQFTDECRHILNFYTAKWRFAPIKVINQTKEKHLDRQQKKYDITYHTILRNKSDILNYLTSFIKLYSENIEEIDASYRLVILKYLKSLHKVLQDYPIKPIDGVFNIYHYIIDIKSDSISLVLCSTNRLSIEDDDTFSFTHELTLLTIHSELLSLEEYAALYNTSIETAKRWISKVKLHRAKMIGDKWFIPELQPKPYSGKYAVEYFWKELPASVKKNTHF</sequence>
<evidence type="ECO:0000313" key="1">
    <source>
        <dbReference type="EMBL" id="MPM64941.1"/>
    </source>
</evidence>
<accession>A0A645BK73</accession>
<dbReference type="EMBL" id="VSSQ01020238">
    <property type="protein sequence ID" value="MPM64941.1"/>
    <property type="molecule type" value="Genomic_DNA"/>
</dbReference>
<organism evidence="1">
    <name type="scientific">bioreactor metagenome</name>
    <dbReference type="NCBI Taxonomy" id="1076179"/>
    <lineage>
        <taxon>unclassified sequences</taxon>
        <taxon>metagenomes</taxon>
        <taxon>ecological metagenomes</taxon>
    </lineage>
</organism>
<gene>
    <name evidence="1" type="ORF">SDC9_111833</name>
</gene>
<proteinExistence type="predicted"/>